<dbReference type="Ensembl" id="ENSCPGT00000030613.1">
    <property type="protein sequence ID" value="ENSCPGP00000028040.1"/>
    <property type="gene ID" value="ENSCPGG00000019330.1"/>
</dbReference>
<dbReference type="Proteomes" id="UP000694419">
    <property type="component" value="Unplaced"/>
</dbReference>
<keyword evidence="1" id="KW-0689">Ribosomal protein</keyword>
<name>A0A8C3KWF2_9CHAR</name>
<keyword evidence="4" id="KW-1185">Reference proteome</keyword>
<protein>
    <submittedName>
        <fullName evidence="3">Uncharacterized protein</fullName>
    </submittedName>
</protein>
<evidence type="ECO:0000256" key="1">
    <source>
        <dbReference type="ARBA" id="ARBA00022980"/>
    </source>
</evidence>
<organism evidence="3 4">
    <name type="scientific">Calidris pygmaea</name>
    <name type="common">Spoon-billed sandpiper</name>
    <dbReference type="NCBI Taxonomy" id="425635"/>
    <lineage>
        <taxon>Eukaryota</taxon>
        <taxon>Metazoa</taxon>
        <taxon>Chordata</taxon>
        <taxon>Craniata</taxon>
        <taxon>Vertebrata</taxon>
        <taxon>Euteleostomi</taxon>
        <taxon>Archelosauria</taxon>
        <taxon>Archosauria</taxon>
        <taxon>Dinosauria</taxon>
        <taxon>Saurischia</taxon>
        <taxon>Theropoda</taxon>
        <taxon>Coelurosauria</taxon>
        <taxon>Aves</taxon>
        <taxon>Neognathae</taxon>
        <taxon>Neoaves</taxon>
        <taxon>Charadriiformes</taxon>
        <taxon>Scolopacidae</taxon>
        <taxon>Calidris</taxon>
    </lineage>
</organism>
<reference evidence="3" key="1">
    <citation type="submission" date="2025-08" db="UniProtKB">
        <authorList>
            <consortium name="Ensembl"/>
        </authorList>
    </citation>
    <scope>IDENTIFICATION</scope>
</reference>
<dbReference type="GO" id="GO:0006412">
    <property type="term" value="P:translation"/>
    <property type="evidence" value="ECO:0007669"/>
    <property type="project" value="InterPro"/>
</dbReference>
<accession>A0A8C3KWF2</accession>
<evidence type="ECO:0000313" key="3">
    <source>
        <dbReference type="Ensembl" id="ENSCPGP00000028040.1"/>
    </source>
</evidence>
<dbReference type="InterPro" id="IPR011331">
    <property type="entry name" value="Ribosomal_eL37/eL43"/>
</dbReference>
<dbReference type="GO" id="GO:0003735">
    <property type="term" value="F:structural constituent of ribosome"/>
    <property type="evidence" value="ECO:0007669"/>
    <property type="project" value="InterPro"/>
</dbReference>
<reference evidence="3" key="2">
    <citation type="submission" date="2025-09" db="UniProtKB">
        <authorList>
            <consortium name="Ensembl"/>
        </authorList>
    </citation>
    <scope>IDENTIFICATION</scope>
</reference>
<evidence type="ECO:0000313" key="4">
    <source>
        <dbReference type="Proteomes" id="UP000694419"/>
    </source>
</evidence>
<sequence>MAKKRHKKKHEKALQKVSMKSIKKYVDKKVGTVGNYWTHYGTSLRKRVKMIAIHGIKTPAVTAAGCAWSCISAVTVNSAIKRLRNLKPSQTKTVKASS</sequence>
<dbReference type="Gene3D" id="2.20.25.30">
    <property type="match status" value="1"/>
</dbReference>
<dbReference type="InterPro" id="IPR002674">
    <property type="entry name" value="Ribosomal_eL43"/>
</dbReference>
<evidence type="ECO:0000256" key="2">
    <source>
        <dbReference type="ARBA" id="ARBA00023274"/>
    </source>
</evidence>
<dbReference type="Pfam" id="PF01780">
    <property type="entry name" value="Ribosomal_L37ae"/>
    <property type="match status" value="1"/>
</dbReference>
<proteinExistence type="predicted"/>
<dbReference type="AlphaFoldDB" id="A0A8C3KWF2"/>
<keyword evidence="2" id="KW-0687">Ribonucleoprotein</keyword>
<dbReference type="GO" id="GO:0044391">
    <property type="term" value="C:ribosomal subunit"/>
    <property type="evidence" value="ECO:0007669"/>
    <property type="project" value="UniProtKB-ARBA"/>
</dbReference>